<reference evidence="1" key="2">
    <citation type="submission" date="2020-09" db="EMBL/GenBank/DDBJ databases">
        <authorList>
            <person name="Sun Q."/>
            <person name="Zhou Y."/>
        </authorList>
    </citation>
    <scope>NUCLEOTIDE SEQUENCE</scope>
    <source>
        <strain evidence="1">CGMCC 1.12506</strain>
    </source>
</reference>
<name>A0A916Y9E0_9FLAO</name>
<accession>A0A916Y9E0</accession>
<dbReference type="RefSeq" id="WP_188363104.1">
    <property type="nucleotide sequence ID" value="NZ_BMFG01000014.1"/>
</dbReference>
<dbReference type="AlphaFoldDB" id="A0A916Y9E0"/>
<keyword evidence="2" id="KW-1185">Reference proteome</keyword>
<comment type="caution">
    <text evidence="1">The sequence shown here is derived from an EMBL/GenBank/DDBJ whole genome shotgun (WGS) entry which is preliminary data.</text>
</comment>
<protein>
    <submittedName>
        <fullName evidence="1">Uncharacterized protein</fullName>
    </submittedName>
</protein>
<sequence length="291" mass="34377">MTKLINILLLLSFGIVSAHKNVIFQKSYGNVNLISSTSYYTEDINKNIIAAKYVELLLKELHYKDSIYLWFWPDRDKIFKAYFGKEESKLKGLNIFIPEYETDISKTLSLVENVILNQKSLDKERDRLLSWYNSTPSKLVKDIHLNKIYRPKDVPELEHHTDQYYTFDYFYENGTFHILSLQNREVIEAAQVGKILQFKIVTSSLLFIFTETNSLTIISADYKYDGTRYNATSETLKFDFQPEWEYSFRPYKIRLLGQKYITIESIFGDKVSLYNIPKKKLMQDLLAMFEE</sequence>
<organism evidence="1 2">
    <name type="scientific">Flavobacterium orientale</name>
    <dbReference type="NCBI Taxonomy" id="1756020"/>
    <lineage>
        <taxon>Bacteria</taxon>
        <taxon>Pseudomonadati</taxon>
        <taxon>Bacteroidota</taxon>
        <taxon>Flavobacteriia</taxon>
        <taxon>Flavobacteriales</taxon>
        <taxon>Flavobacteriaceae</taxon>
        <taxon>Flavobacterium</taxon>
    </lineage>
</organism>
<evidence type="ECO:0000313" key="1">
    <source>
        <dbReference type="EMBL" id="GGD35506.1"/>
    </source>
</evidence>
<dbReference type="Proteomes" id="UP000625735">
    <property type="component" value="Unassembled WGS sequence"/>
</dbReference>
<evidence type="ECO:0000313" key="2">
    <source>
        <dbReference type="Proteomes" id="UP000625735"/>
    </source>
</evidence>
<proteinExistence type="predicted"/>
<gene>
    <name evidence="1" type="ORF">GCM10011343_26730</name>
</gene>
<dbReference type="EMBL" id="BMFG01000014">
    <property type="protein sequence ID" value="GGD35506.1"/>
    <property type="molecule type" value="Genomic_DNA"/>
</dbReference>
<reference evidence="1" key="1">
    <citation type="journal article" date="2014" name="Int. J. Syst. Evol. Microbiol.">
        <title>Complete genome sequence of Corynebacterium casei LMG S-19264T (=DSM 44701T), isolated from a smear-ripened cheese.</title>
        <authorList>
            <consortium name="US DOE Joint Genome Institute (JGI-PGF)"/>
            <person name="Walter F."/>
            <person name="Albersmeier A."/>
            <person name="Kalinowski J."/>
            <person name="Ruckert C."/>
        </authorList>
    </citation>
    <scope>NUCLEOTIDE SEQUENCE</scope>
    <source>
        <strain evidence="1">CGMCC 1.12506</strain>
    </source>
</reference>